<dbReference type="InterPro" id="IPR004252">
    <property type="entry name" value="Probable_transposase_24"/>
</dbReference>
<dbReference type="RefSeq" id="XP_010422637.1">
    <property type="nucleotide sequence ID" value="XM_010424335.2"/>
</dbReference>
<dbReference type="GeneID" id="104707891"/>
<feature type="region of interest" description="Disordered" evidence="1">
    <location>
        <begin position="18"/>
        <end position="51"/>
    </location>
</feature>
<sequence length="316" mass="36825">MFFCKRQQGLEVSPIEVKKARQTKKVPEVAESSRKDAEEVETRPVQHSTEQVIEDEGHEQLQEEIISHTLEAQTEHHSTEDCQTQHSETKKRKTRGPTKMNQVAKKHEEKVQVEFTRLGEHVGKGSVTLSSFLGPLVREHIPYTLSDWRHVDEQTKYTLYEEIQARFDVSKDWQKDCIFKQMGYTWRASKSKLLTKVRSAKSKQHVLNLKPDNIQSVTAWTNWVKSRASTSFKAVNERYRTLRRNQIPHTTSRKGMVRLAHEMKNKSSDPSKVTRSQVWVARHTHADGRPVKPEFEAIILRTYQLLIWTELVCSLE</sequence>
<organism evidence="2 5">
    <name type="scientific">Camelina sativa</name>
    <name type="common">False flax</name>
    <name type="synonym">Myagrum sativum</name>
    <dbReference type="NCBI Taxonomy" id="90675"/>
    <lineage>
        <taxon>Eukaryota</taxon>
        <taxon>Viridiplantae</taxon>
        <taxon>Streptophyta</taxon>
        <taxon>Embryophyta</taxon>
        <taxon>Tracheophyta</taxon>
        <taxon>Spermatophyta</taxon>
        <taxon>Magnoliopsida</taxon>
        <taxon>eudicotyledons</taxon>
        <taxon>Gunneridae</taxon>
        <taxon>Pentapetalae</taxon>
        <taxon>rosids</taxon>
        <taxon>malvids</taxon>
        <taxon>Brassicales</taxon>
        <taxon>Brassicaceae</taxon>
        <taxon>Camelineae</taxon>
        <taxon>Camelina</taxon>
    </lineage>
</organism>
<accession>A0ABM0T8V6</accession>
<dbReference type="RefSeq" id="XP_010422638.1">
    <property type="nucleotide sequence ID" value="XM_010424336.2"/>
</dbReference>
<protein>
    <submittedName>
        <fullName evidence="3 4">Uncharacterized protein LOC104707891</fullName>
    </submittedName>
</protein>
<reference evidence="2" key="1">
    <citation type="journal article" date="1997" name="Nucleic Acids Res.">
        <title>tRNAscan-SE: a program for improved detection of transfer RNA genes in genomic sequence.</title>
        <authorList>
            <person name="Lowe T.M."/>
            <person name="Eddy S.R."/>
        </authorList>
    </citation>
    <scope>NUCLEOTIDE SEQUENCE [LARGE SCALE GENOMIC DNA]</scope>
    <source>
        <strain evidence="2">r\DH55</strain>
    </source>
</reference>
<dbReference type="PANTHER" id="PTHR33018">
    <property type="entry name" value="OS10G0338966 PROTEIN-RELATED"/>
    <property type="match status" value="1"/>
</dbReference>
<dbReference type="Proteomes" id="UP000694864">
    <property type="component" value="Chromosome 8"/>
</dbReference>
<dbReference type="PANTHER" id="PTHR33018:SF31">
    <property type="entry name" value="TRANSPOSASE, PTTA_EN_SPM, PLANT"/>
    <property type="match status" value="1"/>
</dbReference>
<feature type="region of interest" description="Disordered" evidence="1">
    <location>
        <begin position="73"/>
        <end position="107"/>
    </location>
</feature>
<evidence type="ECO:0000313" key="2">
    <source>
        <dbReference type="Proteomes" id="UP000694864"/>
    </source>
</evidence>
<evidence type="ECO:0000256" key="1">
    <source>
        <dbReference type="SAM" id="MobiDB-lite"/>
    </source>
</evidence>
<evidence type="ECO:0000313" key="4">
    <source>
        <dbReference type="RefSeq" id="XP_010422637.1"/>
    </source>
</evidence>
<name>A0ABM0T8V6_CAMSA</name>
<keyword evidence="2" id="KW-1185">Reference proteome</keyword>
<proteinExistence type="predicted"/>
<gene>
    <name evidence="3 4 5" type="primary">LOC104707891</name>
</gene>
<reference evidence="2" key="2">
    <citation type="journal article" date="2014" name="Nat. Commun.">
        <title>The emerging biofuel crop Camelina sativa retains a highly undifferentiated hexaploid genome structure.</title>
        <authorList>
            <person name="Kagale S."/>
            <person name="Koh C."/>
            <person name="Nixon J."/>
            <person name="Bollina V."/>
            <person name="Clarke W.E."/>
            <person name="Tuteja R."/>
            <person name="Spillane C."/>
            <person name="Robinson S.J."/>
            <person name="Links M.G."/>
            <person name="Clarke C."/>
            <person name="Higgins E.E."/>
            <person name="Huebert T."/>
            <person name="Sharpe A.G."/>
            <person name="Parkin I.A."/>
        </authorList>
    </citation>
    <scope>NUCLEOTIDE SEQUENCE [LARGE SCALE GENOMIC DNA]</scope>
    <source>
        <strain evidence="2">r\DH55</strain>
    </source>
</reference>
<feature type="compositionally biased region" description="Basic and acidic residues" evidence="1">
    <location>
        <begin position="25"/>
        <end position="44"/>
    </location>
</feature>
<dbReference type="Pfam" id="PF03004">
    <property type="entry name" value="Transposase_24"/>
    <property type="match status" value="1"/>
</dbReference>
<dbReference type="RefSeq" id="XP_010422636.1">
    <property type="nucleotide sequence ID" value="XM_010424334.2"/>
</dbReference>
<reference evidence="3 4" key="3">
    <citation type="submission" date="2025-05" db="UniProtKB">
        <authorList>
            <consortium name="RefSeq"/>
        </authorList>
    </citation>
    <scope>IDENTIFICATION</scope>
    <source>
        <tissue evidence="3 4">Leaf</tissue>
    </source>
</reference>
<evidence type="ECO:0000313" key="3">
    <source>
        <dbReference type="RefSeq" id="XP_010422636.1"/>
    </source>
</evidence>
<evidence type="ECO:0000313" key="5">
    <source>
        <dbReference type="RefSeq" id="XP_010422638.1"/>
    </source>
</evidence>